<dbReference type="GO" id="GO:0006400">
    <property type="term" value="P:tRNA modification"/>
    <property type="evidence" value="ECO:0007669"/>
    <property type="project" value="InterPro"/>
</dbReference>
<feature type="short sequence motif" description="'HIGH' region" evidence="7">
    <location>
        <begin position="9"/>
        <end position="19"/>
    </location>
</feature>
<evidence type="ECO:0000313" key="10">
    <source>
        <dbReference type="EMBL" id="GAP65879.1"/>
    </source>
</evidence>
<evidence type="ECO:0000256" key="4">
    <source>
        <dbReference type="ARBA" id="ARBA00022833"/>
    </source>
</evidence>
<dbReference type="NCBIfam" id="TIGR03838">
    <property type="entry name" value="queuosine_YadB"/>
    <property type="match status" value="1"/>
</dbReference>
<feature type="binding site" evidence="7">
    <location>
        <begin position="6"/>
        <end position="10"/>
    </location>
    <ligand>
        <name>L-glutamate</name>
        <dbReference type="ChEBI" id="CHEBI:29985"/>
    </ligand>
</feature>
<keyword evidence="4" id="KW-0862">Zinc</keyword>
<protein>
    <recommendedName>
        <fullName evidence="7">Glutamyl-Q tRNA(Asp) synthetase</fullName>
        <shortName evidence="7">Glu-Q-RSs</shortName>
        <ecNumber evidence="7">6.1.1.-</ecNumber>
    </recommendedName>
</protein>
<dbReference type="PRINTS" id="PR00987">
    <property type="entry name" value="TRNASYNTHGLU"/>
</dbReference>
<keyword evidence="6 7" id="KW-0030">Aminoacyl-tRNA synthetase</keyword>
<feature type="domain" description="Glutamyl/glutaminyl-tRNA synthetase class Ib catalytic" evidence="9">
    <location>
        <begin position="137"/>
        <end position="249"/>
    </location>
</feature>
<dbReference type="NCBIfam" id="NF004314">
    <property type="entry name" value="PRK05710.1-3"/>
    <property type="match status" value="1"/>
</dbReference>
<keyword evidence="3 7" id="KW-0547">Nucleotide-binding</keyword>
<dbReference type="PANTHER" id="PTHR43311">
    <property type="entry name" value="GLUTAMATE--TRNA LIGASE"/>
    <property type="match status" value="1"/>
</dbReference>
<evidence type="ECO:0000256" key="5">
    <source>
        <dbReference type="ARBA" id="ARBA00022840"/>
    </source>
</evidence>
<feature type="domain" description="Glutamyl/glutaminyl-tRNA synthetase class Ib catalytic" evidence="9">
    <location>
        <begin position="4"/>
        <end position="105"/>
    </location>
</feature>
<keyword evidence="5 7" id="KW-0067">ATP-binding</keyword>
<keyword evidence="2" id="KW-0479">Metal-binding</keyword>
<feature type="binding site" evidence="7">
    <location>
        <position position="187"/>
    </location>
    <ligand>
        <name>L-glutamate</name>
        <dbReference type="ChEBI" id="CHEBI:29985"/>
    </ligand>
</feature>
<dbReference type="InterPro" id="IPR022380">
    <property type="entry name" value="Glu-Q_tRNA(Asp)_Synthase"/>
</dbReference>
<reference evidence="10" key="1">
    <citation type="submission" date="2015-08" db="EMBL/GenBank/DDBJ databases">
        <title>Complete DNA Sequence of Pseudomonas syringae pv. actinidiae, the Causal Agent of Kiwifruit Canker Disease.</title>
        <authorList>
            <person name="Rikkerink E.H.A."/>
            <person name="Fineran P.C."/>
        </authorList>
    </citation>
    <scope>NUCLEOTIDE SEQUENCE</scope>
    <source>
        <strain evidence="10">SkMP5</strain>
    </source>
</reference>
<dbReference type="RefSeq" id="WP_062536048.1">
    <property type="nucleotide sequence ID" value="NZ_DF970177.1"/>
</dbReference>
<comment type="function">
    <text evidence="7">Catalyzes the tRNA-independent activation of glutamate in presence of ATP and the subsequent transfer of glutamate onto a tRNA(Asp). Glutamate is transferred on the 2-amino-5-(4,5-dihydroxy-2-cyclopenten-1-yl) moiety of the queuosine in the wobble position of the QUC anticodon.</text>
</comment>
<dbReference type="InterPro" id="IPR049940">
    <property type="entry name" value="GluQ/Sye"/>
</dbReference>
<evidence type="ECO:0000256" key="3">
    <source>
        <dbReference type="ARBA" id="ARBA00022741"/>
    </source>
</evidence>
<dbReference type="InterPro" id="IPR014729">
    <property type="entry name" value="Rossmann-like_a/b/a_fold"/>
</dbReference>
<evidence type="ECO:0000256" key="8">
    <source>
        <dbReference type="RuleBase" id="RU363037"/>
    </source>
</evidence>
<evidence type="ECO:0000259" key="9">
    <source>
        <dbReference type="Pfam" id="PF00749"/>
    </source>
</evidence>
<dbReference type="GO" id="GO:0006424">
    <property type="term" value="P:glutamyl-tRNA aminoacylation"/>
    <property type="evidence" value="ECO:0007669"/>
    <property type="project" value="InterPro"/>
</dbReference>
<evidence type="ECO:0000256" key="6">
    <source>
        <dbReference type="ARBA" id="ARBA00023146"/>
    </source>
</evidence>
<accession>A0A0K8QLX9</accession>
<dbReference type="SUPFAM" id="SSF52374">
    <property type="entry name" value="Nucleotidylyl transferase"/>
    <property type="match status" value="1"/>
</dbReference>
<sequence length="297" mass="31269">MRYRGRFAPSPTGPLHFGSLVAAAGSWLRARSAGGAWLVRIEDIDPPREVPGAARAILDALAAFGMTPDEPPMYQSTRLDAYAAAFERLRAAGHVYPCWCSRAEVAARGGLHRGPCTAPPDPTRAPAWRLRVGETAIAFEDRLQGPQRQLLAEVAGDFVVKRVEGLYAYQLAVVVDDAAQGITEVVRGADLLDSTPRQIHLQRLLGLPTPAYLHLPLALDADGRKLSKSEGALAVDPADPRPALRAALAFLGLAEAAAAGSVAAMLAAAVRDFDLARLPHAQALPAPAGAALPAPLA</sequence>
<dbReference type="GO" id="GO:0005829">
    <property type="term" value="C:cytosol"/>
    <property type="evidence" value="ECO:0007669"/>
    <property type="project" value="TreeGrafter"/>
</dbReference>
<dbReference type="HAMAP" id="MF_01428">
    <property type="entry name" value="Glu_Q_tRNA_synth"/>
    <property type="match status" value="1"/>
</dbReference>
<dbReference type="FunFam" id="3.40.50.620:FF:000093">
    <property type="entry name" value="Glutamyl-Q tRNA(Asp) synthetase"/>
    <property type="match status" value="1"/>
</dbReference>
<gene>
    <name evidence="7" type="primary">gluQ</name>
    <name evidence="10" type="ORF">MBSD_n1170</name>
</gene>
<dbReference type="InterPro" id="IPR020058">
    <property type="entry name" value="Glu/Gln-tRNA-synth_Ib_cat-dom"/>
</dbReference>
<dbReference type="InterPro" id="IPR000924">
    <property type="entry name" value="Glu/Gln-tRNA-synth"/>
</dbReference>
<dbReference type="PANTHER" id="PTHR43311:SF1">
    <property type="entry name" value="GLUTAMYL-Q TRNA(ASP) SYNTHETASE"/>
    <property type="match status" value="1"/>
</dbReference>
<feature type="binding site" evidence="7">
    <location>
        <position position="228"/>
    </location>
    <ligand>
        <name>ATP</name>
        <dbReference type="ChEBI" id="CHEBI:30616"/>
    </ligand>
</feature>
<evidence type="ECO:0000256" key="2">
    <source>
        <dbReference type="ARBA" id="ARBA00022723"/>
    </source>
</evidence>
<evidence type="ECO:0000313" key="11">
    <source>
        <dbReference type="Proteomes" id="UP000253740"/>
    </source>
</evidence>
<keyword evidence="11" id="KW-1185">Reference proteome</keyword>
<dbReference type="EMBL" id="DF970177">
    <property type="protein sequence ID" value="GAP65879.1"/>
    <property type="molecule type" value="Genomic_DNA"/>
</dbReference>
<dbReference type="EC" id="6.1.1.-" evidence="7"/>
<dbReference type="OrthoDB" id="9807503at2"/>
<dbReference type="GO" id="GO:0005524">
    <property type="term" value="F:ATP binding"/>
    <property type="evidence" value="ECO:0007669"/>
    <property type="project" value="UniProtKB-KW"/>
</dbReference>
<comment type="similarity">
    <text evidence="7">Belongs to the class-I aminoacyl-tRNA synthetase family. GluQ subfamily.</text>
</comment>
<evidence type="ECO:0000256" key="7">
    <source>
        <dbReference type="HAMAP-Rule" id="MF_01428"/>
    </source>
</evidence>
<dbReference type="GO" id="GO:0008270">
    <property type="term" value="F:zinc ion binding"/>
    <property type="evidence" value="ECO:0007669"/>
    <property type="project" value="InterPro"/>
</dbReference>
<dbReference type="GO" id="GO:0004818">
    <property type="term" value="F:glutamate-tRNA ligase activity"/>
    <property type="evidence" value="ECO:0007669"/>
    <property type="project" value="TreeGrafter"/>
</dbReference>
<dbReference type="Proteomes" id="UP000253740">
    <property type="component" value="Unassembled WGS sequence"/>
</dbReference>
<dbReference type="AlphaFoldDB" id="A0A0K8QLX9"/>
<dbReference type="Gene3D" id="3.40.50.620">
    <property type="entry name" value="HUPs"/>
    <property type="match status" value="1"/>
</dbReference>
<proteinExistence type="inferred from homology"/>
<name>A0A0K8QLX9_9GAMM</name>
<feature type="short sequence motif" description="'KMSKS' region" evidence="7">
    <location>
        <begin position="225"/>
        <end position="229"/>
    </location>
</feature>
<evidence type="ECO:0000256" key="1">
    <source>
        <dbReference type="ARBA" id="ARBA00022598"/>
    </source>
</evidence>
<comment type="caution">
    <text evidence="7">Lacks conserved residue(s) required for the propagation of feature annotation.</text>
</comment>
<dbReference type="Pfam" id="PF00749">
    <property type="entry name" value="tRNA-synt_1c"/>
    <property type="match status" value="2"/>
</dbReference>
<feature type="binding site" evidence="7">
    <location>
        <position position="169"/>
    </location>
    <ligand>
        <name>L-glutamate</name>
        <dbReference type="ChEBI" id="CHEBI:29985"/>
    </ligand>
</feature>
<feature type="binding site" evidence="7">
    <location>
        <position position="42"/>
    </location>
    <ligand>
        <name>L-glutamate</name>
        <dbReference type="ChEBI" id="CHEBI:29985"/>
    </ligand>
</feature>
<dbReference type="STRING" id="1475481.GCA_000953855_01188"/>
<keyword evidence="8" id="KW-0648">Protein biosynthesis</keyword>
<keyword evidence="1 7" id="KW-0436">Ligase</keyword>
<organism evidence="10">
    <name type="scientific">Mizugakiibacter sediminis</name>
    <dbReference type="NCBI Taxonomy" id="1475481"/>
    <lineage>
        <taxon>Bacteria</taxon>
        <taxon>Pseudomonadati</taxon>
        <taxon>Pseudomonadota</taxon>
        <taxon>Gammaproteobacteria</taxon>
        <taxon>Lysobacterales</taxon>
        <taxon>Rhodanobacteraceae</taxon>
        <taxon>Mizugakiibacter</taxon>
    </lineage>
</organism>